<dbReference type="InterPro" id="IPR039426">
    <property type="entry name" value="TonB-dep_rcpt-like"/>
</dbReference>
<keyword evidence="13" id="KW-0732">Signal</keyword>
<dbReference type="CDD" id="cd01347">
    <property type="entry name" value="ligand_gated_channel"/>
    <property type="match status" value="1"/>
</dbReference>
<organism evidence="16 17">
    <name type="scientific">Erythrobacter aureus</name>
    <dbReference type="NCBI Taxonomy" id="2182384"/>
    <lineage>
        <taxon>Bacteria</taxon>
        <taxon>Pseudomonadati</taxon>
        <taxon>Pseudomonadota</taxon>
        <taxon>Alphaproteobacteria</taxon>
        <taxon>Sphingomonadales</taxon>
        <taxon>Erythrobacteraceae</taxon>
        <taxon>Erythrobacter/Porphyrobacter group</taxon>
        <taxon>Erythrobacter</taxon>
    </lineage>
</organism>
<evidence type="ECO:0000256" key="6">
    <source>
        <dbReference type="ARBA" id="ARBA00023004"/>
    </source>
</evidence>
<evidence type="ECO:0000256" key="1">
    <source>
        <dbReference type="ARBA" id="ARBA00004571"/>
    </source>
</evidence>
<evidence type="ECO:0000256" key="5">
    <source>
        <dbReference type="ARBA" id="ARBA00022692"/>
    </source>
</evidence>
<dbReference type="PANTHER" id="PTHR32552:SF81">
    <property type="entry name" value="TONB-DEPENDENT OUTER MEMBRANE RECEPTOR"/>
    <property type="match status" value="1"/>
</dbReference>
<evidence type="ECO:0000256" key="12">
    <source>
        <dbReference type="RuleBase" id="RU003357"/>
    </source>
</evidence>
<evidence type="ECO:0000256" key="9">
    <source>
        <dbReference type="ARBA" id="ARBA00023136"/>
    </source>
</evidence>
<keyword evidence="10 11" id="KW-0998">Cell outer membrane</keyword>
<gene>
    <name evidence="16" type="ORF">DVR09_05530</name>
</gene>
<dbReference type="RefSeq" id="WP_115416061.1">
    <property type="nucleotide sequence ID" value="NZ_CP031357.1"/>
</dbReference>
<dbReference type="SUPFAM" id="SSF56935">
    <property type="entry name" value="Porins"/>
    <property type="match status" value="1"/>
</dbReference>
<keyword evidence="9 11" id="KW-0472">Membrane</keyword>
<keyword evidence="4" id="KW-0410">Iron transport</keyword>
<keyword evidence="2 11" id="KW-0813">Transport</keyword>
<evidence type="ECO:0000256" key="3">
    <source>
        <dbReference type="ARBA" id="ARBA00022452"/>
    </source>
</evidence>
<dbReference type="GO" id="GO:0009279">
    <property type="term" value="C:cell outer membrane"/>
    <property type="evidence" value="ECO:0007669"/>
    <property type="project" value="UniProtKB-SubCell"/>
</dbReference>
<dbReference type="AlphaFoldDB" id="A0A345YD73"/>
<dbReference type="PROSITE" id="PS52016">
    <property type="entry name" value="TONB_DEPENDENT_REC_3"/>
    <property type="match status" value="1"/>
</dbReference>
<keyword evidence="17" id="KW-1185">Reference proteome</keyword>
<keyword evidence="8 12" id="KW-0798">TonB box</keyword>
<dbReference type="OrthoDB" id="7618183at2"/>
<evidence type="ECO:0000256" key="2">
    <source>
        <dbReference type="ARBA" id="ARBA00022448"/>
    </source>
</evidence>
<keyword evidence="7" id="KW-0406">Ion transport</keyword>
<dbReference type="GO" id="GO:0006826">
    <property type="term" value="P:iron ion transport"/>
    <property type="evidence" value="ECO:0007669"/>
    <property type="project" value="UniProtKB-KW"/>
</dbReference>
<dbReference type="InterPro" id="IPR000531">
    <property type="entry name" value="Beta-barrel_TonB"/>
</dbReference>
<feature type="chain" id="PRO_5016608105" evidence="13">
    <location>
        <begin position="23"/>
        <end position="775"/>
    </location>
</feature>
<keyword evidence="16" id="KW-0675">Receptor</keyword>
<name>A0A345YD73_9SPHN</name>
<proteinExistence type="inferred from homology"/>
<evidence type="ECO:0000256" key="11">
    <source>
        <dbReference type="PROSITE-ProRule" id="PRU01360"/>
    </source>
</evidence>
<feature type="domain" description="TonB-dependent receptor plug" evidence="15">
    <location>
        <begin position="59"/>
        <end position="163"/>
    </location>
</feature>
<dbReference type="KEGG" id="err:DVR09_05530"/>
<evidence type="ECO:0000259" key="14">
    <source>
        <dbReference type="Pfam" id="PF00593"/>
    </source>
</evidence>
<evidence type="ECO:0000256" key="7">
    <source>
        <dbReference type="ARBA" id="ARBA00023065"/>
    </source>
</evidence>
<keyword evidence="5 11" id="KW-0812">Transmembrane</keyword>
<feature type="signal peptide" evidence="13">
    <location>
        <begin position="1"/>
        <end position="22"/>
    </location>
</feature>
<evidence type="ECO:0000259" key="15">
    <source>
        <dbReference type="Pfam" id="PF07715"/>
    </source>
</evidence>
<dbReference type="InterPro" id="IPR036942">
    <property type="entry name" value="Beta-barrel_TonB_sf"/>
</dbReference>
<dbReference type="EMBL" id="CP031357">
    <property type="protein sequence ID" value="AXK41875.1"/>
    <property type="molecule type" value="Genomic_DNA"/>
</dbReference>
<evidence type="ECO:0000313" key="16">
    <source>
        <dbReference type="EMBL" id="AXK41875.1"/>
    </source>
</evidence>
<evidence type="ECO:0000256" key="4">
    <source>
        <dbReference type="ARBA" id="ARBA00022496"/>
    </source>
</evidence>
<keyword evidence="6" id="KW-0408">Iron</keyword>
<evidence type="ECO:0000256" key="13">
    <source>
        <dbReference type="SAM" id="SignalP"/>
    </source>
</evidence>
<sequence>MRSIVKILLAGTAFAAPGHILAQDNLVAATGGDGAEDVEEAGGLDVIVVTAQKREQGLSDVPISISAVTGEAIESYGQANLESVSSSIPNLKITQTAIANRIAIRGIASGDNKGFEQSVAMFVDGIYYGRDQLSRMPLVDLQRVEVLRGPQPTLFGKNAIAGAVNVVSRRPADHFEGSLSASYEFEHEETRVTGVVSGPISDTVGARVVGYYRDMDGYFYNTRQDRNEPNVREAFVRGMLAFEGDSPLSADLKVEYADFKTKGQPREAFGPAGSYSLVFAGPLFVETDEDYVRADGGYESRNKIFNAVVNANLELGDHTLTSVTGYLDYDVEETIDVDFTNLPLLDGTAQSEDYRQFSQELRIASPGDRAFNYIAGVYYQNTKLGVTDHVQFNPFFFGTPFRALGDTSNDRDYSQKSDLYSVFAQGEYSLTDDLRITVGARFNHESKTGSRALEINRGPLSLAATPPIIDPVVIGTFRALNIEAHTISGKLSESSFNPMANIQYDVTDALMLYASFARGSKAGGFDARGNSLPSSTTVASPGAFEFGDERADNVEVGLKYQTRDLAFNLSAYRTKYSDLQTNVFDGVLNFNVKNASGATTQGVEADMRWALDEHFTLSAAVAYLDFEFTDFPLGQCYFQQVPDNGGFCSYSGKRNALTPEWSGNLNGDFNHEIGGNLKLGVNLNADFSSSYIAAANLDPRTKQDGYVKMGARLSLGHVDDNWTIALIGRNLTNERIMQTAGALPLATTITGGTGIAYNAIYDRPRNIALQFDLTF</sequence>
<comment type="subcellular location">
    <subcellularLocation>
        <location evidence="1 11">Cell outer membrane</location>
        <topology evidence="1 11">Multi-pass membrane protein</topology>
    </subcellularLocation>
</comment>
<keyword evidence="3 11" id="KW-1134">Transmembrane beta strand</keyword>
<accession>A0A345YD73</accession>
<dbReference type="Pfam" id="PF07715">
    <property type="entry name" value="Plug"/>
    <property type="match status" value="1"/>
</dbReference>
<dbReference type="Pfam" id="PF00593">
    <property type="entry name" value="TonB_dep_Rec_b-barrel"/>
    <property type="match status" value="1"/>
</dbReference>
<dbReference type="InterPro" id="IPR012910">
    <property type="entry name" value="Plug_dom"/>
</dbReference>
<dbReference type="Proteomes" id="UP000254508">
    <property type="component" value="Chromosome"/>
</dbReference>
<evidence type="ECO:0000313" key="17">
    <source>
        <dbReference type="Proteomes" id="UP000254508"/>
    </source>
</evidence>
<dbReference type="PANTHER" id="PTHR32552">
    <property type="entry name" value="FERRICHROME IRON RECEPTOR-RELATED"/>
    <property type="match status" value="1"/>
</dbReference>
<evidence type="ECO:0000256" key="8">
    <source>
        <dbReference type="ARBA" id="ARBA00023077"/>
    </source>
</evidence>
<reference evidence="17" key="1">
    <citation type="submission" date="2018-07" db="EMBL/GenBank/DDBJ databases">
        <title>Genome sequence of Erythrobacter strain YH-07, an antagonistic bacterium isolated from Yellow Sea.</title>
        <authorList>
            <person name="Tang T."/>
            <person name="Liu Q."/>
            <person name="Sun X."/>
        </authorList>
    </citation>
    <scope>NUCLEOTIDE SEQUENCE [LARGE SCALE GENOMIC DNA]</scope>
    <source>
        <strain evidence="17">YH-07</strain>
    </source>
</reference>
<protein>
    <submittedName>
        <fullName evidence="16">TonB-dependent receptor</fullName>
    </submittedName>
</protein>
<feature type="domain" description="TonB-dependent receptor-like beta-barrel" evidence="14">
    <location>
        <begin position="270"/>
        <end position="731"/>
    </location>
</feature>
<dbReference type="Gene3D" id="2.40.170.20">
    <property type="entry name" value="TonB-dependent receptor, beta-barrel domain"/>
    <property type="match status" value="1"/>
</dbReference>
<evidence type="ECO:0000256" key="10">
    <source>
        <dbReference type="ARBA" id="ARBA00023237"/>
    </source>
</evidence>
<comment type="similarity">
    <text evidence="11 12">Belongs to the TonB-dependent receptor family.</text>
</comment>